<evidence type="ECO:0008006" key="11">
    <source>
        <dbReference type="Google" id="ProtNLM"/>
    </source>
</evidence>
<dbReference type="GO" id="GO:0016020">
    <property type="term" value="C:membrane"/>
    <property type="evidence" value="ECO:0007669"/>
    <property type="project" value="UniProtKB-SubCell"/>
</dbReference>
<reference evidence="9 10" key="1">
    <citation type="submission" date="2024-10" db="EMBL/GenBank/DDBJ databases">
        <title>Updated reference genomes for cyclostephanoid diatoms.</title>
        <authorList>
            <person name="Roberts W.R."/>
            <person name="Alverson A.J."/>
        </authorList>
    </citation>
    <scope>NUCLEOTIDE SEQUENCE [LARGE SCALE GENOMIC DNA]</scope>
    <source>
        <strain evidence="9 10">AJA010-31</strain>
    </source>
</reference>
<protein>
    <recommendedName>
        <fullName evidence="11">Multidrug and toxic compound extrusion protein</fullName>
    </recommendedName>
</protein>
<feature type="transmembrane region" description="Helical" evidence="7">
    <location>
        <begin position="372"/>
        <end position="392"/>
    </location>
</feature>
<feature type="transmembrane region" description="Helical" evidence="7">
    <location>
        <begin position="191"/>
        <end position="213"/>
    </location>
</feature>
<evidence type="ECO:0000256" key="3">
    <source>
        <dbReference type="ARBA" id="ARBA00022692"/>
    </source>
</evidence>
<dbReference type="Proteomes" id="UP001530400">
    <property type="component" value="Unassembled WGS sequence"/>
</dbReference>
<evidence type="ECO:0000313" key="9">
    <source>
        <dbReference type="EMBL" id="KAL3786373.1"/>
    </source>
</evidence>
<dbReference type="PANTHER" id="PTHR42893">
    <property type="entry name" value="PROTEIN DETOXIFICATION 44, CHLOROPLASTIC-RELATED"/>
    <property type="match status" value="1"/>
</dbReference>
<keyword evidence="5 7" id="KW-0472">Membrane</keyword>
<evidence type="ECO:0000256" key="8">
    <source>
        <dbReference type="SAM" id="SignalP"/>
    </source>
</evidence>
<evidence type="ECO:0000256" key="4">
    <source>
        <dbReference type="ARBA" id="ARBA00022989"/>
    </source>
</evidence>
<dbReference type="InterPro" id="IPR002528">
    <property type="entry name" value="MATE_fam"/>
</dbReference>
<name>A0ABD3PE87_9STRA</name>
<comment type="subcellular location">
    <subcellularLocation>
        <location evidence="1">Membrane</location>
        <topology evidence="1">Multi-pass membrane protein</topology>
    </subcellularLocation>
</comment>
<feature type="compositionally biased region" description="Basic and acidic residues" evidence="6">
    <location>
        <begin position="71"/>
        <end position="86"/>
    </location>
</feature>
<feature type="transmembrane region" description="Helical" evidence="7">
    <location>
        <begin position="560"/>
        <end position="581"/>
    </location>
</feature>
<keyword evidence="3 7" id="KW-0812">Transmembrane</keyword>
<evidence type="ECO:0000313" key="10">
    <source>
        <dbReference type="Proteomes" id="UP001530400"/>
    </source>
</evidence>
<dbReference type="EMBL" id="JALLPJ020000653">
    <property type="protein sequence ID" value="KAL3786373.1"/>
    <property type="molecule type" value="Genomic_DNA"/>
</dbReference>
<evidence type="ECO:0000256" key="6">
    <source>
        <dbReference type="SAM" id="MobiDB-lite"/>
    </source>
</evidence>
<feature type="transmembrane region" description="Helical" evidence="7">
    <location>
        <begin position="498"/>
        <end position="516"/>
    </location>
</feature>
<dbReference type="PANTHER" id="PTHR42893:SF9">
    <property type="entry name" value="PROTEIN DETOXIFICATION 46, CHLOROPLASTIC"/>
    <property type="match status" value="1"/>
</dbReference>
<feature type="transmembrane region" description="Helical" evidence="7">
    <location>
        <begin position="467"/>
        <end position="486"/>
    </location>
</feature>
<dbReference type="Pfam" id="PF01554">
    <property type="entry name" value="MatE"/>
    <property type="match status" value="2"/>
</dbReference>
<feature type="signal peptide" evidence="8">
    <location>
        <begin position="1"/>
        <end position="18"/>
    </location>
</feature>
<dbReference type="InterPro" id="IPR044644">
    <property type="entry name" value="DinF-like"/>
</dbReference>
<accession>A0ABD3PE87</accession>
<feature type="transmembrane region" description="Helical" evidence="7">
    <location>
        <begin position="313"/>
        <end position="332"/>
    </location>
</feature>
<evidence type="ECO:0000256" key="7">
    <source>
        <dbReference type="SAM" id="Phobius"/>
    </source>
</evidence>
<sequence length="591" mass="63416">MWSLNTILLLASAIASRAFSPPSCARLQTVKPRISQQTKWASYKHSWKSASLRHLSHLASVPSNDDLSSIEEEKADAQTQKDETKSTEPFVGLPSYRRILVFVATTVLIWISEPLLSLVDSAAVGRYAGGVAATSSTSPNLSSVVQLAALGPATMLCDSSIYLTFFIAMATTNKLATSFAKNDVEEQISTVSHVMAISLAIGTFLCLIINLFGEVLLSSILGPAGATVSIPMTRGGEKIVDLTSQVLHAALGYARIRCVVYPLAVMGLTSQAALLCTGDTKTPVLAVLVASLTNIIGDYIFVAKCGFGVRGAALATSMASLMANGILVSNLWKTVNGWKKSLQIRTQATASIQQYANATNQPLVAFPDGKSFLSLVRLAGPMFFVLVGKVMGYSAMTIRAGSFGLISLACHNILMRIFFFFATAGDGLSHATQTFMPGLLYQKNQAENHGAGNTEEAQNARTLLKRVLLMSTTAGVVNSALSWFIANNAGKAFTTDTSLVALMSNVSPFMGLALLIHPITMTLEGSIIAGRNLKKLLFTYVFSVLLLLSQLKFVCTEFAGVWHAILLFQAIRIVQFGPLVWKRTAAKKRLH</sequence>
<organism evidence="9 10">
    <name type="scientific">Cyclotella atomus</name>
    <dbReference type="NCBI Taxonomy" id="382360"/>
    <lineage>
        <taxon>Eukaryota</taxon>
        <taxon>Sar</taxon>
        <taxon>Stramenopiles</taxon>
        <taxon>Ochrophyta</taxon>
        <taxon>Bacillariophyta</taxon>
        <taxon>Coscinodiscophyceae</taxon>
        <taxon>Thalassiosirophycidae</taxon>
        <taxon>Stephanodiscales</taxon>
        <taxon>Stephanodiscaceae</taxon>
        <taxon>Cyclotella</taxon>
    </lineage>
</organism>
<feature type="region of interest" description="Disordered" evidence="6">
    <location>
        <begin position="61"/>
        <end position="87"/>
    </location>
</feature>
<dbReference type="AlphaFoldDB" id="A0ABD3PE87"/>
<comment type="similarity">
    <text evidence="2">Belongs to the multi antimicrobial extrusion (MATE) (TC 2.A.66.1) family.</text>
</comment>
<proteinExistence type="inferred from homology"/>
<keyword evidence="8" id="KW-0732">Signal</keyword>
<feature type="chain" id="PRO_5044818879" description="Multidrug and toxic compound extrusion protein" evidence="8">
    <location>
        <begin position="19"/>
        <end position="591"/>
    </location>
</feature>
<evidence type="ECO:0000256" key="1">
    <source>
        <dbReference type="ARBA" id="ARBA00004141"/>
    </source>
</evidence>
<keyword evidence="4 7" id="KW-1133">Transmembrane helix</keyword>
<comment type="caution">
    <text evidence="9">The sequence shown here is derived from an EMBL/GenBank/DDBJ whole genome shotgun (WGS) entry which is preliminary data.</text>
</comment>
<gene>
    <name evidence="9" type="ORF">ACHAWO_005310</name>
</gene>
<feature type="transmembrane region" description="Helical" evidence="7">
    <location>
        <begin position="537"/>
        <end position="554"/>
    </location>
</feature>
<evidence type="ECO:0000256" key="5">
    <source>
        <dbReference type="ARBA" id="ARBA00023136"/>
    </source>
</evidence>
<feature type="transmembrane region" description="Helical" evidence="7">
    <location>
        <begin position="284"/>
        <end position="301"/>
    </location>
</feature>
<feature type="transmembrane region" description="Helical" evidence="7">
    <location>
        <begin position="147"/>
        <end position="170"/>
    </location>
</feature>
<evidence type="ECO:0000256" key="2">
    <source>
        <dbReference type="ARBA" id="ARBA00010199"/>
    </source>
</evidence>
<keyword evidence="10" id="KW-1185">Reference proteome</keyword>